<dbReference type="SUPFAM" id="SSF51197">
    <property type="entry name" value="Clavaminate synthase-like"/>
    <property type="match status" value="1"/>
</dbReference>
<evidence type="ECO:0000313" key="1">
    <source>
        <dbReference type="EMBL" id="TCL62449.1"/>
    </source>
</evidence>
<sequence>MIFGSIEHLEEDRKRLAAPLLKGLEFLKNNDLAKLELGRHEIDGGNLFALVQEYQTSPKTEKKAEAHRKFIDIQYIVSGTEIIGYGLENPANEVLEDRLAEKDNIFYKSVAGEMELILSAGMYAVLFPYDIHRPGCNYGAGTKVRKIVLKVAVD</sequence>
<dbReference type="OrthoDB" id="9792756at2"/>
<dbReference type="RefSeq" id="WP_132015736.1">
    <property type="nucleotide sequence ID" value="NZ_SLUN01000025.1"/>
</dbReference>
<dbReference type="AlphaFoldDB" id="A0A4R1RA08"/>
<name>A0A4R1RA08_HYDET</name>
<protein>
    <submittedName>
        <fullName evidence="1">YhcH/YjgK/YiaL family protein</fullName>
    </submittedName>
</protein>
<evidence type="ECO:0000313" key="2">
    <source>
        <dbReference type="Proteomes" id="UP000295008"/>
    </source>
</evidence>
<reference evidence="1 2" key="1">
    <citation type="submission" date="2019-03" db="EMBL/GenBank/DDBJ databases">
        <title>Genomic Encyclopedia of Type Strains, Phase IV (KMG-IV): sequencing the most valuable type-strain genomes for metagenomic binning, comparative biology and taxonomic classification.</title>
        <authorList>
            <person name="Goeker M."/>
        </authorList>
    </citation>
    <scope>NUCLEOTIDE SEQUENCE [LARGE SCALE GENOMIC DNA]</scope>
    <source>
        <strain evidence="1 2">LX-B</strain>
    </source>
</reference>
<organism evidence="1 2">
    <name type="scientific">Hydrogenispora ethanolica</name>
    <dbReference type="NCBI Taxonomy" id="1082276"/>
    <lineage>
        <taxon>Bacteria</taxon>
        <taxon>Bacillati</taxon>
        <taxon>Bacillota</taxon>
        <taxon>Hydrogenispora</taxon>
    </lineage>
</organism>
<dbReference type="Proteomes" id="UP000295008">
    <property type="component" value="Unassembled WGS sequence"/>
</dbReference>
<dbReference type="PANTHER" id="PTHR34986:SF1">
    <property type="entry name" value="PROTEIN YIAL"/>
    <property type="match status" value="1"/>
</dbReference>
<dbReference type="NCBIfam" id="TIGR00022">
    <property type="entry name" value="YhcH/YjgK/YiaL family protein"/>
    <property type="match status" value="1"/>
</dbReference>
<proteinExistence type="predicted"/>
<dbReference type="Pfam" id="PF04074">
    <property type="entry name" value="DUF386"/>
    <property type="match status" value="1"/>
</dbReference>
<dbReference type="PANTHER" id="PTHR34986">
    <property type="entry name" value="EVOLVED BETA-GALACTOSIDASE SUBUNIT BETA"/>
    <property type="match status" value="1"/>
</dbReference>
<dbReference type="EMBL" id="SLUN01000025">
    <property type="protein sequence ID" value="TCL62449.1"/>
    <property type="molecule type" value="Genomic_DNA"/>
</dbReference>
<dbReference type="Gene3D" id="2.60.120.370">
    <property type="entry name" value="YhcH/YjgK/YiaL"/>
    <property type="match status" value="1"/>
</dbReference>
<comment type="caution">
    <text evidence="1">The sequence shown here is derived from an EMBL/GenBank/DDBJ whole genome shotgun (WGS) entry which is preliminary data.</text>
</comment>
<dbReference type="InterPro" id="IPR004375">
    <property type="entry name" value="NanQ/TabA/YiaL"/>
</dbReference>
<dbReference type="GO" id="GO:0005829">
    <property type="term" value="C:cytosol"/>
    <property type="evidence" value="ECO:0007669"/>
    <property type="project" value="TreeGrafter"/>
</dbReference>
<accession>A0A4R1RA08</accession>
<keyword evidence="2" id="KW-1185">Reference proteome</keyword>
<gene>
    <name evidence="1" type="ORF">EDC14_102568</name>
</gene>
<dbReference type="InterPro" id="IPR037012">
    <property type="entry name" value="NanQ/TabA/YiaL_sf"/>
</dbReference>